<evidence type="ECO:0000313" key="2">
    <source>
        <dbReference type="EMBL" id="KZV94330.1"/>
    </source>
</evidence>
<feature type="signal peptide" evidence="1">
    <location>
        <begin position="1"/>
        <end position="20"/>
    </location>
</feature>
<dbReference type="AlphaFoldDB" id="A0A165J4S7"/>
<gene>
    <name evidence="2" type="ORF">EXIGLDRAFT_737086</name>
</gene>
<proteinExistence type="predicted"/>
<name>A0A165J4S7_EXIGL</name>
<keyword evidence="1" id="KW-0732">Signal</keyword>
<keyword evidence="3" id="KW-1185">Reference proteome</keyword>
<dbReference type="Proteomes" id="UP000077266">
    <property type="component" value="Unassembled WGS sequence"/>
</dbReference>
<dbReference type="EMBL" id="KV425974">
    <property type="protein sequence ID" value="KZV94330.1"/>
    <property type="molecule type" value="Genomic_DNA"/>
</dbReference>
<feature type="chain" id="PRO_5007859772" evidence="1">
    <location>
        <begin position="21"/>
        <end position="334"/>
    </location>
</feature>
<dbReference type="OrthoDB" id="2269034at2759"/>
<evidence type="ECO:0000313" key="3">
    <source>
        <dbReference type="Proteomes" id="UP000077266"/>
    </source>
</evidence>
<dbReference type="InParanoid" id="A0A165J4S7"/>
<accession>A0A165J4S7</accession>
<reference evidence="2 3" key="1">
    <citation type="journal article" date="2016" name="Mol. Biol. Evol.">
        <title>Comparative Genomics of Early-Diverging Mushroom-Forming Fungi Provides Insights into the Origins of Lignocellulose Decay Capabilities.</title>
        <authorList>
            <person name="Nagy L.G."/>
            <person name="Riley R."/>
            <person name="Tritt A."/>
            <person name="Adam C."/>
            <person name="Daum C."/>
            <person name="Floudas D."/>
            <person name="Sun H."/>
            <person name="Yadav J.S."/>
            <person name="Pangilinan J."/>
            <person name="Larsson K.H."/>
            <person name="Matsuura K."/>
            <person name="Barry K."/>
            <person name="Labutti K."/>
            <person name="Kuo R."/>
            <person name="Ohm R.A."/>
            <person name="Bhattacharya S.S."/>
            <person name="Shirouzu T."/>
            <person name="Yoshinaga Y."/>
            <person name="Martin F.M."/>
            <person name="Grigoriev I.V."/>
            <person name="Hibbett D.S."/>
        </authorList>
    </citation>
    <scope>NUCLEOTIDE SEQUENCE [LARGE SCALE GENOMIC DNA]</scope>
    <source>
        <strain evidence="2 3">HHB12029</strain>
    </source>
</reference>
<evidence type="ECO:0000256" key="1">
    <source>
        <dbReference type="SAM" id="SignalP"/>
    </source>
</evidence>
<organism evidence="2 3">
    <name type="scientific">Exidia glandulosa HHB12029</name>
    <dbReference type="NCBI Taxonomy" id="1314781"/>
    <lineage>
        <taxon>Eukaryota</taxon>
        <taxon>Fungi</taxon>
        <taxon>Dikarya</taxon>
        <taxon>Basidiomycota</taxon>
        <taxon>Agaricomycotina</taxon>
        <taxon>Agaricomycetes</taxon>
        <taxon>Auriculariales</taxon>
        <taxon>Exidiaceae</taxon>
        <taxon>Exidia</taxon>
    </lineage>
</organism>
<sequence>MNTLAPEILGSIFLLTTAAAKRQPNIYYLESETSRSLSRHDPIAVAVCISAVCRYWRGVALGYPALWTCIVIDLQSRDYEPGTACCNRRFELQDAYISTIIPRYRQYTTELTILESTCVRKEHWPHLRRWWDLLAPRAHSVYLCAGMWWEQPSLSEVPIQFDETIFSLLATPLPYLECCVLRSEDFVHGMRDLEGLLPASPALRTLILYGISVRRILNALGTTAISTLVLWEDTELDHLWNLKDKAPKLEKLVLRTAANWSTKLRPPTSLRMLVLHTRAQSHAFDQRIFTSVQQPVLHPRWQTNESLAIHRIDEVEDMDEFTDSSISTDTDDSE</sequence>
<protein>
    <submittedName>
        <fullName evidence="2">Uncharacterized protein</fullName>
    </submittedName>
</protein>